<accession>A0A382E5S9</accession>
<dbReference type="InterPro" id="IPR019734">
    <property type="entry name" value="TPR_rpt"/>
</dbReference>
<feature type="non-terminal residue" evidence="1">
    <location>
        <position position="329"/>
    </location>
</feature>
<protein>
    <submittedName>
        <fullName evidence="1">Uncharacterized protein</fullName>
    </submittedName>
</protein>
<evidence type="ECO:0000313" key="1">
    <source>
        <dbReference type="EMBL" id="SVB45323.1"/>
    </source>
</evidence>
<dbReference type="Gene3D" id="1.25.40.10">
    <property type="entry name" value="Tetratricopeptide repeat domain"/>
    <property type="match status" value="1"/>
</dbReference>
<dbReference type="Pfam" id="PF13174">
    <property type="entry name" value="TPR_6"/>
    <property type="match status" value="1"/>
</dbReference>
<proteinExistence type="predicted"/>
<dbReference type="InterPro" id="IPR011990">
    <property type="entry name" value="TPR-like_helical_dom_sf"/>
</dbReference>
<dbReference type="SMART" id="SM00028">
    <property type="entry name" value="TPR"/>
    <property type="match status" value="3"/>
</dbReference>
<organism evidence="1">
    <name type="scientific">marine metagenome</name>
    <dbReference type="NCBI Taxonomy" id="408172"/>
    <lineage>
        <taxon>unclassified sequences</taxon>
        <taxon>metagenomes</taxon>
        <taxon>ecological metagenomes</taxon>
    </lineage>
</organism>
<dbReference type="SUPFAM" id="SSF48452">
    <property type="entry name" value="TPR-like"/>
    <property type="match status" value="1"/>
</dbReference>
<dbReference type="EMBL" id="UINC01042545">
    <property type="protein sequence ID" value="SVB45323.1"/>
    <property type="molecule type" value="Genomic_DNA"/>
</dbReference>
<name>A0A382E5S9_9ZZZZ</name>
<dbReference type="AlphaFoldDB" id="A0A382E5S9"/>
<reference evidence="1" key="1">
    <citation type="submission" date="2018-05" db="EMBL/GenBank/DDBJ databases">
        <authorList>
            <person name="Lanie J.A."/>
            <person name="Ng W.-L."/>
            <person name="Kazmierczak K.M."/>
            <person name="Andrzejewski T.M."/>
            <person name="Davidsen T.M."/>
            <person name="Wayne K.J."/>
            <person name="Tettelin H."/>
            <person name="Glass J.I."/>
            <person name="Rusch D."/>
            <person name="Podicherti R."/>
            <person name="Tsui H.-C.T."/>
            <person name="Winkler M.E."/>
        </authorList>
    </citation>
    <scope>NUCLEOTIDE SEQUENCE</scope>
</reference>
<sequence length="329" mass="38510">MNKHIILFFIALIVITTPTYPFSSSSYLITNTAVKLFDYKKAYSHLPPYNENLNEIDLHNKLLTLTNLNLIDAAKKIAEQILETNMLNQEAWMVHLVSAKLKNSSEAFDKLAPIIKQEEMPLINYVFFNSNGTIKSTQESARSIYEIVQSSLADPKSQDVDYNFILFYLTISNILDPEFYEGYYYSAQIHQFLKNFEQAELYYNMIPSTHNLHIESKKNIALNKSKLNKFTEGEIYLLELISQHPNEDSLLITLADLYRFQKKYDQAIKYYSDFINTNKYNLSERWRLFYLRGICYERSSQWVLAEIDFLESLKLKSDSPQVLNYLAYG</sequence>
<gene>
    <name evidence="1" type="ORF">METZ01_LOCUS198177</name>
</gene>